<dbReference type="PANTHER" id="PTHR11070:SF45">
    <property type="entry name" value="DNA 3'-5' HELICASE"/>
    <property type="match status" value="1"/>
</dbReference>
<comment type="caution">
    <text evidence="1">The sequence shown here is derived from an EMBL/GenBank/DDBJ whole genome shotgun (WGS) entry which is preliminary data.</text>
</comment>
<keyword evidence="1" id="KW-0067">ATP-binding</keyword>
<dbReference type="GO" id="GO:0043138">
    <property type="term" value="F:3'-5' DNA helicase activity"/>
    <property type="evidence" value="ECO:0007669"/>
    <property type="project" value="TreeGrafter"/>
</dbReference>
<name>A0A8J3VHN5_9ACTN</name>
<dbReference type="Proteomes" id="UP000612899">
    <property type="component" value="Unassembled WGS sequence"/>
</dbReference>
<dbReference type="PANTHER" id="PTHR11070">
    <property type="entry name" value="UVRD / RECB / PCRA DNA HELICASE FAMILY MEMBER"/>
    <property type="match status" value="1"/>
</dbReference>
<dbReference type="RefSeq" id="WP_203909930.1">
    <property type="nucleotide sequence ID" value="NZ_BONY01000024.1"/>
</dbReference>
<dbReference type="GO" id="GO:0005829">
    <property type="term" value="C:cytosol"/>
    <property type="evidence" value="ECO:0007669"/>
    <property type="project" value="TreeGrafter"/>
</dbReference>
<evidence type="ECO:0000313" key="1">
    <source>
        <dbReference type="EMBL" id="GIH06103.1"/>
    </source>
</evidence>
<organism evidence="1 2">
    <name type="scientific">Rhizocola hellebori</name>
    <dbReference type="NCBI Taxonomy" id="1392758"/>
    <lineage>
        <taxon>Bacteria</taxon>
        <taxon>Bacillati</taxon>
        <taxon>Actinomycetota</taxon>
        <taxon>Actinomycetes</taxon>
        <taxon>Micromonosporales</taxon>
        <taxon>Micromonosporaceae</taxon>
        <taxon>Rhizocola</taxon>
    </lineage>
</organism>
<gene>
    <name evidence="1" type="ORF">Rhe02_41700</name>
</gene>
<dbReference type="EMBL" id="BONY01000024">
    <property type="protein sequence ID" value="GIH06103.1"/>
    <property type="molecule type" value="Genomic_DNA"/>
</dbReference>
<dbReference type="GO" id="GO:0003677">
    <property type="term" value="F:DNA binding"/>
    <property type="evidence" value="ECO:0007669"/>
    <property type="project" value="InterPro"/>
</dbReference>
<dbReference type="InterPro" id="IPR027417">
    <property type="entry name" value="P-loop_NTPase"/>
</dbReference>
<sequence>MSGDAQIQAERDYLAAARAALLAMHEDVVATETPLTSSEDNNYAWQNNLYLQVRAERAVALIDLPGVPLFFGRLDFEPGVVYTTDRVYIGRRHVHDSVGKPMVVDWRAPISTAFYRATRSDAQGVRLRRRYGFSDTAELTAYEDEPLVGQPGGFQSALVMEQIERPRSGPMRDIVATIQPEQDDLVRAPTQPALCIQGAPGTGKTAVGLHRLAYLLYTERERLGRHGGVAVVGPNRSFLTYIRHVLPALGEVDIIQTTVEDLIGRDSALRGEQAPTARLKGEARMAALLRRALWAHISPPSEDFTFLKGSIRYRVGNGRIQEMIESLRGNTRYGAGRDAVAQRLAHLVLLQMERRGAVPDDRDQEAVARSKPVKQFLESVWPKLIPQQVLFRLYSQPSFLASCAEGELTEAEQQLLTWAKPYRSWKSAQWSAADSVLLDELADQIERGPSLGHLVVDEAQDLSPMQCRALGRRCVSGSVTVLGDIAQGTSVWAIDDWPQLLEHLGKPDARLAVLEQGFRVPAQILDYAARLLPQIAPGLGVPTSVRHANGSLQVTQTRELGAAVVAACRLRLNEEGSIGVIAPDADIASVHKRLCAEGLQAALLGETEDALEVSRLVCVPATLAKGLEFDAVVVAEPARIVAAEPRGIQRLYVALTRAVSSLHVIHTEPLPDALAS</sequence>
<keyword evidence="1" id="KW-0347">Helicase</keyword>
<reference evidence="1" key="1">
    <citation type="submission" date="2021-01" db="EMBL/GenBank/DDBJ databases">
        <title>Whole genome shotgun sequence of Rhizocola hellebori NBRC 109834.</title>
        <authorList>
            <person name="Komaki H."/>
            <person name="Tamura T."/>
        </authorList>
    </citation>
    <scope>NUCLEOTIDE SEQUENCE</scope>
    <source>
        <strain evidence="1">NBRC 109834</strain>
    </source>
</reference>
<proteinExistence type="predicted"/>
<dbReference type="SUPFAM" id="SSF52540">
    <property type="entry name" value="P-loop containing nucleoside triphosphate hydrolases"/>
    <property type="match status" value="1"/>
</dbReference>
<dbReference type="GO" id="GO:0005524">
    <property type="term" value="F:ATP binding"/>
    <property type="evidence" value="ECO:0007669"/>
    <property type="project" value="InterPro"/>
</dbReference>
<accession>A0A8J3VHN5</accession>
<evidence type="ECO:0000313" key="2">
    <source>
        <dbReference type="Proteomes" id="UP000612899"/>
    </source>
</evidence>
<dbReference type="AlphaFoldDB" id="A0A8J3VHN5"/>
<keyword evidence="1" id="KW-0378">Hydrolase</keyword>
<keyword evidence="1" id="KW-0547">Nucleotide-binding</keyword>
<protein>
    <submittedName>
        <fullName evidence="1">DNA helicase</fullName>
    </submittedName>
</protein>
<dbReference type="Gene3D" id="3.40.50.300">
    <property type="entry name" value="P-loop containing nucleotide triphosphate hydrolases"/>
    <property type="match status" value="2"/>
</dbReference>
<dbReference type="GO" id="GO:0000725">
    <property type="term" value="P:recombinational repair"/>
    <property type="evidence" value="ECO:0007669"/>
    <property type="project" value="TreeGrafter"/>
</dbReference>
<keyword evidence="2" id="KW-1185">Reference proteome</keyword>
<dbReference type="InterPro" id="IPR000212">
    <property type="entry name" value="DNA_helicase_UvrD/REP"/>
</dbReference>